<gene>
    <name evidence="3" type="ORF">CHARACLAT_013695</name>
</gene>
<feature type="region of interest" description="Disordered" evidence="1">
    <location>
        <begin position="202"/>
        <end position="238"/>
    </location>
</feature>
<accession>A0ABU7E3H5</accession>
<keyword evidence="4" id="KW-1185">Reference proteome</keyword>
<keyword evidence="2" id="KW-1133">Transmembrane helix</keyword>
<sequence length="238" mass="25783">ALVIPGLQSEECNKDFIEKSPEKQPTTPHPSFGARATEYNALIDATSNHHSKIITTNPGFFPHNHGMNQPTIDKFEKDVFAEYHQATEDKPKGTRDVVEDIPGAREKNVQGLEAWKIGAIFTAVFMLLETVVIIIYILKCRNKKSTPAVQQACEEGCVGPEAAAGGDSSDDTLPADNGNCQEIARLDPSDVASTLAIKMEKQEDEHAVAMSDHSLSSTEMLPSAGPGSDSSQDFRTSI</sequence>
<dbReference type="Proteomes" id="UP001352852">
    <property type="component" value="Unassembled WGS sequence"/>
</dbReference>
<evidence type="ECO:0000313" key="3">
    <source>
        <dbReference type="EMBL" id="MED6280723.1"/>
    </source>
</evidence>
<protein>
    <submittedName>
        <fullName evidence="3">Uncharacterized protein</fullName>
    </submittedName>
</protein>
<evidence type="ECO:0000313" key="4">
    <source>
        <dbReference type="Proteomes" id="UP001352852"/>
    </source>
</evidence>
<feature type="non-terminal residue" evidence="3">
    <location>
        <position position="1"/>
    </location>
</feature>
<evidence type="ECO:0000256" key="1">
    <source>
        <dbReference type="SAM" id="MobiDB-lite"/>
    </source>
</evidence>
<reference evidence="3 4" key="1">
    <citation type="submission" date="2021-06" db="EMBL/GenBank/DDBJ databases">
        <authorList>
            <person name="Palmer J.M."/>
        </authorList>
    </citation>
    <scope>NUCLEOTIDE SEQUENCE [LARGE SCALE GENOMIC DNA]</scope>
    <source>
        <strain evidence="3 4">CL_MEX2019</strain>
        <tissue evidence="3">Muscle</tissue>
    </source>
</reference>
<keyword evidence="2" id="KW-0812">Transmembrane</keyword>
<feature type="transmembrane region" description="Helical" evidence="2">
    <location>
        <begin position="117"/>
        <end position="138"/>
    </location>
</feature>
<organism evidence="3 4">
    <name type="scientific">Characodon lateralis</name>
    <dbReference type="NCBI Taxonomy" id="208331"/>
    <lineage>
        <taxon>Eukaryota</taxon>
        <taxon>Metazoa</taxon>
        <taxon>Chordata</taxon>
        <taxon>Craniata</taxon>
        <taxon>Vertebrata</taxon>
        <taxon>Euteleostomi</taxon>
        <taxon>Actinopterygii</taxon>
        <taxon>Neopterygii</taxon>
        <taxon>Teleostei</taxon>
        <taxon>Neoteleostei</taxon>
        <taxon>Acanthomorphata</taxon>
        <taxon>Ovalentaria</taxon>
        <taxon>Atherinomorphae</taxon>
        <taxon>Cyprinodontiformes</taxon>
        <taxon>Goodeidae</taxon>
        <taxon>Characodon</taxon>
    </lineage>
</organism>
<keyword evidence="2" id="KW-0472">Membrane</keyword>
<dbReference type="EMBL" id="JAHUTJ010041985">
    <property type="protein sequence ID" value="MED6280723.1"/>
    <property type="molecule type" value="Genomic_DNA"/>
</dbReference>
<evidence type="ECO:0000256" key="2">
    <source>
        <dbReference type="SAM" id="Phobius"/>
    </source>
</evidence>
<name>A0ABU7E3H5_9TELE</name>
<feature type="compositionally biased region" description="Polar residues" evidence="1">
    <location>
        <begin position="228"/>
        <end position="238"/>
    </location>
</feature>
<comment type="caution">
    <text evidence="3">The sequence shown here is derived from an EMBL/GenBank/DDBJ whole genome shotgun (WGS) entry which is preliminary data.</text>
</comment>
<proteinExistence type="predicted"/>